<dbReference type="GO" id="GO:0052689">
    <property type="term" value="F:carboxylic ester hydrolase activity"/>
    <property type="evidence" value="ECO:0007669"/>
    <property type="project" value="TreeGrafter"/>
</dbReference>
<dbReference type="Proteomes" id="UP000070544">
    <property type="component" value="Unassembled WGS sequence"/>
</dbReference>
<evidence type="ECO:0000256" key="2">
    <source>
        <dbReference type="SAM" id="MobiDB-lite"/>
    </source>
</evidence>
<proteinExistence type="inferred from homology"/>
<evidence type="ECO:0000313" key="5">
    <source>
        <dbReference type="Proteomes" id="UP000070544"/>
    </source>
</evidence>
<accession>A0A139APV4</accession>
<dbReference type="Gene3D" id="3.40.50.1820">
    <property type="entry name" value="alpha/beta hydrolase"/>
    <property type="match status" value="1"/>
</dbReference>
<organism evidence="4 5">
    <name type="scientific">Gonapodya prolifera (strain JEL478)</name>
    <name type="common">Monoblepharis prolifera</name>
    <dbReference type="NCBI Taxonomy" id="1344416"/>
    <lineage>
        <taxon>Eukaryota</taxon>
        <taxon>Fungi</taxon>
        <taxon>Fungi incertae sedis</taxon>
        <taxon>Chytridiomycota</taxon>
        <taxon>Chytridiomycota incertae sedis</taxon>
        <taxon>Monoblepharidomycetes</taxon>
        <taxon>Monoblepharidales</taxon>
        <taxon>Gonapodyaceae</taxon>
        <taxon>Gonapodya</taxon>
    </lineage>
</organism>
<dbReference type="Pfam" id="PF02230">
    <property type="entry name" value="Abhydrolase_2"/>
    <property type="match status" value="1"/>
</dbReference>
<dbReference type="InterPro" id="IPR029058">
    <property type="entry name" value="AB_hydrolase_fold"/>
</dbReference>
<feature type="domain" description="Phospholipase/carboxylesterase/thioesterase" evidence="3">
    <location>
        <begin position="54"/>
        <end position="112"/>
    </location>
</feature>
<protein>
    <recommendedName>
        <fullName evidence="3">Phospholipase/carboxylesterase/thioesterase domain-containing protein</fullName>
    </recommendedName>
</protein>
<feature type="region of interest" description="Disordered" evidence="2">
    <location>
        <begin position="1"/>
        <end position="41"/>
    </location>
</feature>
<dbReference type="GO" id="GO:0008474">
    <property type="term" value="F:palmitoyl-(protein) hydrolase activity"/>
    <property type="evidence" value="ECO:0007669"/>
    <property type="project" value="TreeGrafter"/>
</dbReference>
<sequence length="324" mass="36246">MSTPKPNSSRTFEAGPTKLQAERVDGAGSRGESLRRKPPSRSNPWFEFEYRPSPDGVDENLLVFFHGLGDSPRPFMDLGRKMNLPQTAIMSLKAPFLVPFTYDDGSRAWFPSISEQDAELLPPNHPRRFWGLLYTRYALARFFSDYVFPQAPSSSSKHYASGWPAERVTLFGFSQGGSIAIDLALLGKFREERTRFSGVISIAGHLLPEHLRLAEKGRLIDEWGPMTRGTRILITAGSKDDVTTLKDAKKAFDVTREIALGTQDESEEVEGDLCRLLVVDGKGHGMAEGKAEWAAIMQTLSKTTVRRNTALENMTDLYEVKRTE</sequence>
<evidence type="ECO:0000256" key="1">
    <source>
        <dbReference type="ARBA" id="ARBA00006499"/>
    </source>
</evidence>
<dbReference type="InterPro" id="IPR050565">
    <property type="entry name" value="LYPA1-2/EST-like"/>
</dbReference>
<feature type="compositionally biased region" description="Polar residues" evidence="2">
    <location>
        <begin position="1"/>
        <end position="11"/>
    </location>
</feature>
<dbReference type="PANTHER" id="PTHR10655">
    <property type="entry name" value="LYSOPHOSPHOLIPASE-RELATED"/>
    <property type="match status" value="1"/>
</dbReference>
<name>A0A139APV4_GONPJ</name>
<dbReference type="EMBL" id="KQ965741">
    <property type="protein sequence ID" value="KXS18684.1"/>
    <property type="molecule type" value="Genomic_DNA"/>
</dbReference>
<dbReference type="PANTHER" id="PTHR10655:SF67">
    <property type="entry name" value="PHOSPHOLIPASE_CARBOXYLESTERASE SUPERFAMILY (AFU_ORTHOLOGUE AFUA_5G09340)"/>
    <property type="match status" value="1"/>
</dbReference>
<reference evidence="4 5" key="1">
    <citation type="journal article" date="2015" name="Genome Biol. Evol.">
        <title>Phylogenomic analyses indicate that early fungi evolved digesting cell walls of algal ancestors of land plants.</title>
        <authorList>
            <person name="Chang Y."/>
            <person name="Wang S."/>
            <person name="Sekimoto S."/>
            <person name="Aerts A.L."/>
            <person name="Choi C."/>
            <person name="Clum A."/>
            <person name="LaButti K.M."/>
            <person name="Lindquist E.A."/>
            <person name="Yee Ngan C."/>
            <person name="Ohm R.A."/>
            <person name="Salamov A.A."/>
            <person name="Grigoriev I.V."/>
            <person name="Spatafora J.W."/>
            <person name="Berbee M.L."/>
        </authorList>
    </citation>
    <scope>NUCLEOTIDE SEQUENCE [LARGE SCALE GENOMIC DNA]</scope>
    <source>
        <strain evidence="4 5">JEL478</strain>
    </source>
</reference>
<dbReference type="InterPro" id="IPR003140">
    <property type="entry name" value="PLipase/COase/thioEstase"/>
</dbReference>
<dbReference type="AlphaFoldDB" id="A0A139APV4"/>
<comment type="similarity">
    <text evidence="1">Belongs to the AB hydrolase superfamily. AB hydrolase 2 family.</text>
</comment>
<dbReference type="STRING" id="1344416.A0A139APV4"/>
<dbReference type="OrthoDB" id="437457at2759"/>
<dbReference type="GO" id="GO:0005737">
    <property type="term" value="C:cytoplasm"/>
    <property type="evidence" value="ECO:0007669"/>
    <property type="project" value="TreeGrafter"/>
</dbReference>
<evidence type="ECO:0000313" key="4">
    <source>
        <dbReference type="EMBL" id="KXS18684.1"/>
    </source>
</evidence>
<dbReference type="SUPFAM" id="SSF53474">
    <property type="entry name" value="alpha/beta-Hydrolases"/>
    <property type="match status" value="1"/>
</dbReference>
<evidence type="ECO:0000259" key="3">
    <source>
        <dbReference type="Pfam" id="PF02230"/>
    </source>
</evidence>
<gene>
    <name evidence="4" type="ORF">M427DRAFT_121108</name>
</gene>
<keyword evidence="5" id="KW-1185">Reference proteome</keyword>